<comment type="caution">
    <text evidence="2">The sequence shown here is derived from an EMBL/GenBank/DDBJ whole genome shotgun (WGS) entry which is preliminary data.</text>
</comment>
<reference evidence="2 3" key="1">
    <citation type="submission" date="2014-01" db="EMBL/GenBank/DDBJ databases">
        <authorList>
            <person name="Dobos K."/>
            <person name="Lenaerts A."/>
            <person name="Ordway D."/>
            <person name="DeGroote M.A."/>
            <person name="Parker T."/>
            <person name="Sizemore C."/>
            <person name="Tallon L.J."/>
            <person name="Sadzewicz L.K."/>
            <person name="Sengamalay N."/>
            <person name="Fraser C.M."/>
            <person name="Hine E."/>
            <person name="Shefchek K.A."/>
            <person name="Das S.P."/>
            <person name="Tettelin H."/>
        </authorList>
    </citation>
    <scope>NUCLEOTIDE SEQUENCE [LARGE SCALE GENOMIC DNA]</scope>
    <source>
        <strain evidence="2 3">Harvey</strain>
    </source>
</reference>
<evidence type="ECO:0000313" key="2">
    <source>
        <dbReference type="EMBL" id="EUA93660.1"/>
    </source>
</evidence>
<evidence type="ECO:0000313" key="3">
    <source>
        <dbReference type="Proteomes" id="UP000020681"/>
    </source>
</evidence>
<keyword evidence="3" id="KW-1185">Reference proteome</keyword>
<gene>
    <name evidence="1" type="ORF">I551_4455</name>
    <name evidence="2" type="ORF">I551_9078</name>
</gene>
<dbReference type="Proteomes" id="UP000020681">
    <property type="component" value="Unassembled WGS sequence"/>
</dbReference>
<evidence type="ECO:0000313" key="1">
    <source>
        <dbReference type="EMBL" id="EUA89035.1"/>
    </source>
</evidence>
<accession>A0ABN0R9C6</accession>
<dbReference type="EMBL" id="JAOL01000053">
    <property type="protein sequence ID" value="EUA93660.1"/>
    <property type="molecule type" value="Genomic_DNA"/>
</dbReference>
<protein>
    <submittedName>
        <fullName evidence="2">Uncharacterized protein</fullName>
    </submittedName>
</protein>
<proteinExistence type="predicted"/>
<name>A0ABN0R9C6_MYCUL</name>
<dbReference type="EMBL" id="JAOL01000129">
    <property type="protein sequence ID" value="EUA89035.1"/>
    <property type="molecule type" value="Genomic_DNA"/>
</dbReference>
<sequence>MRWRSADKAVRSAGCSHALELIPPRVVRVVVRAPALLISRLVSWVDDLWCRAIGAEV</sequence>
<organism evidence="2 3">
    <name type="scientific">Mycobacterium ulcerans str. Harvey</name>
    <dbReference type="NCBI Taxonomy" id="1299332"/>
    <lineage>
        <taxon>Bacteria</taxon>
        <taxon>Bacillati</taxon>
        <taxon>Actinomycetota</taxon>
        <taxon>Actinomycetes</taxon>
        <taxon>Mycobacteriales</taxon>
        <taxon>Mycobacteriaceae</taxon>
        <taxon>Mycobacterium</taxon>
        <taxon>Mycobacterium ulcerans group</taxon>
    </lineage>
</organism>